<feature type="transmembrane region" description="Helical" evidence="1">
    <location>
        <begin position="54"/>
        <end position="76"/>
    </location>
</feature>
<sequence length="127" mass="14354">MEMNDLNAQGNNNQKFSSSLSESLFFKHYLISLFLWIAIVILNAFSDRRDAVEIGFWMGVGIIILVPPFTALGSYVGRKFRDFTKPDFIMTSGAAETFKTKLFWKFGPQVIGWFVATMIVGNIVDKA</sequence>
<accession>A0A9X3AYG9</accession>
<protein>
    <submittedName>
        <fullName evidence="2">Uncharacterized protein</fullName>
    </submittedName>
</protein>
<organism evidence="2 3">
    <name type="scientific">Shewanella septentrionalis</name>
    <dbReference type="NCBI Taxonomy" id="2952223"/>
    <lineage>
        <taxon>Bacteria</taxon>
        <taxon>Pseudomonadati</taxon>
        <taxon>Pseudomonadota</taxon>
        <taxon>Gammaproteobacteria</taxon>
        <taxon>Alteromonadales</taxon>
        <taxon>Shewanellaceae</taxon>
        <taxon>Shewanella</taxon>
    </lineage>
</organism>
<feature type="transmembrane region" description="Helical" evidence="1">
    <location>
        <begin position="26"/>
        <end position="45"/>
    </location>
</feature>
<keyword evidence="1" id="KW-1133">Transmembrane helix</keyword>
<feature type="transmembrane region" description="Helical" evidence="1">
    <location>
        <begin position="106"/>
        <end position="124"/>
    </location>
</feature>
<reference evidence="2" key="1">
    <citation type="journal article" date="2023" name="Int. J. Syst. Evol. Microbiol.">
        <title>&lt;i&gt;Shewanella septentrionalis&lt;/i&gt; sp. nov. and &lt;i&gt;Shewanella holmiensis&lt;/i&gt; sp. nov., isolated from Baltic Sea water and sediments.</title>
        <authorList>
            <person name="Martin-Rodriguez A.J."/>
            <person name="Thorell K."/>
            <person name="Joffre E."/>
            <person name="Jensie-Markopoulos S."/>
            <person name="Moore E.R.B."/>
            <person name="Sjoling A."/>
        </authorList>
    </citation>
    <scope>NUCLEOTIDE SEQUENCE</scope>
    <source>
        <strain evidence="2">SP1W3</strain>
    </source>
</reference>
<gene>
    <name evidence="2" type="ORF">NE536_08980</name>
</gene>
<dbReference type="AlphaFoldDB" id="A0A9X3AYG9"/>
<keyword evidence="1" id="KW-0472">Membrane</keyword>
<dbReference type="RefSeq" id="WP_261272479.1">
    <property type="nucleotide sequence ID" value="NZ_JAMTCC010000012.1"/>
</dbReference>
<proteinExistence type="predicted"/>
<comment type="caution">
    <text evidence="2">The sequence shown here is derived from an EMBL/GenBank/DDBJ whole genome shotgun (WGS) entry which is preliminary data.</text>
</comment>
<evidence type="ECO:0000256" key="1">
    <source>
        <dbReference type="SAM" id="Phobius"/>
    </source>
</evidence>
<evidence type="ECO:0000313" key="3">
    <source>
        <dbReference type="Proteomes" id="UP001155604"/>
    </source>
</evidence>
<evidence type="ECO:0000313" key="2">
    <source>
        <dbReference type="EMBL" id="MCT7945500.1"/>
    </source>
</evidence>
<keyword evidence="1" id="KW-0812">Transmembrane</keyword>
<name>A0A9X3AYG9_9GAMM</name>
<dbReference type="EMBL" id="JAMTCC010000012">
    <property type="protein sequence ID" value="MCT7945500.1"/>
    <property type="molecule type" value="Genomic_DNA"/>
</dbReference>
<dbReference type="Proteomes" id="UP001155604">
    <property type="component" value="Unassembled WGS sequence"/>
</dbReference>
<keyword evidence="3" id="KW-1185">Reference proteome</keyword>